<dbReference type="InterPro" id="IPR012338">
    <property type="entry name" value="Beta-lactam/transpept-like"/>
</dbReference>
<dbReference type="Proteomes" id="UP000604117">
    <property type="component" value="Unassembled WGS sequence"/>
</dbReference>
<evidence type="ECO:0000256" key="2">
    <source>
        <dbReference type="ARBA" id="ARBA00030171"/>
    </source>
</evidence>
<dbReference type="PROSITE" id="PS51318">
    <property type="entry name" value="TAT"/>
    <property type="match status" value="1"/>
</dbReference>
<proteinExistence type="predicted"/>
<reference evidence="4 5" key="1">
    <citation type="submission" date="2021-01" db="EMBL/GenBank/DDBJ databases">
        <title>Whole genome shotgun sequence of Asanoa siamensis NBRC 107932.</title>
        <authorList>
            <person name="Komaki H."/>
            <person name="Tamura T."/>
        </authorList>
    </citation>
    <scope>NUCLEOTIDE SEQUENCE [LARGE SCALE GENOMIC DNA]</scope>
    <source>
        <strain evidence="4 5">NBRC 107932</strain>
    </source>
</reference>
<organism evidence="4 5">
    <name type="scientific">Asanoa siamensis</name>
    <dbReference type="NCBI Taxonomy" id="926357"/>
    <lineage>
        <taxon>Bacteria</taxon>
        <taxon>Bacillati</taxon>
        <taxon>Actinomycetota</taxon>
        <taxon>Actinomycetes</taxon>
        <taxon>Micromonosporales</taxon>
        <taxon>Micromonosporaceae</taxon>
        <taxon>Asanoa</taxon>
    </lineage>
</organism>
<dbReference type="InterPro" id="IPR006311">
    <property type="entry name" value="TAT_signal"/>
</dbReference>
<evidence type="ECO:0000313" key="4">
    <source>
        <dbReference type="EMBL" id="GIF75118.1"/>
    </source>
</evidence>
<dbReference type="EMBL" id="BONE01000039">
    <property type="protein sequence ID" value="GIF75118.1"/>
    <property type="molecule type" value="Genomic_DNA"/>
</dbReference>
<dbReference type="SUPFAM" id="SSF56601">
    <property type="entry name" value="beta-lactamase/transpeptidase-like"/>
    <property type="match status" value="1"/>
</dbReference>
<evidence type="ECO:0000313" key="5">
    <source>
        <dbReference type="Proteomes" id="UP000604117"/>
    </source>
</evidence>
<dbReference type="PANTHER" id="PTHR35333:SF3">
    <property type="entry name" value="BETA-LACTAMASE-TYPE TRANSPEPTIDASE FOLD CONTAINING PROTEIN"/>
    <property type="match status" value="1"/>
</dbReference>
<dbReference type="InterPro" id="IPR045155">
    <property type="entry name" value="Beta-lactam_cat"/>
</dbReference>
<evidence type="ECO:0000256" key="1">
    <source>
        <dbReference type="ARBA" id="ARBA00018879"/>
    </source>
</evidence>
<keyword evidence="5" id="KW-1185">Reference proteome</keyword>
<accession>A0ABQ4CUZ4</accession>
<protein>
    <recommendedName>
        <fullName evidence="1">Beta-lactamase</fullName>
    </recommendedName>
    <alternativeName>
        <fullName evidence="2">Penicillinase</fullName>
    </alternativeName>
</protein>
<evidence type="ECO:0000259" key="3">
    <source>
        <dbReference type="Pfam" id="PF13354"/>
    </source>
</evidence>
<gene>
    <name evidence="4" type="ORF">Asi02nite_46360</name>
</gene>
<name>A0ABQ4CUZ4_9ACTN</name>
<feature type="domain" description="Beta-lactamase class A catalytic" evidence="3">
    <location>
        <begin position="132"/>
        <end position="242"/>
    </location>
</feature>
<dbReference type="Pfam" id="PF13354">
    <property type="entry name" value="Beta-lactamase2"/>
    <property type="match status" value="1"/>
</dbReference>
<sequence length="300" mass="31804">MTKRGVSRRGVLAGALLALAGGGVAEATVIWRHTRGDGGPTLAASAPTASPTPSPTPDYLALAREKIEAQVQKIGKGHLTLAVHDRLSDIALTVGTTRFPTASIIKVDILAALLLRAQQKNQKITENDKRRAKLSITLSDNDATTALFGRIGGTSGLNAANKTFGMKQTSPKSAWGTSTTTAADQIRLLTTLTDEAGPLAAAGRDYLFGLMSQVDKEQDWGVPAAATADTTEVYVKNGWVPVSEDDGLWQVNSIGRLVEPGHDWLVAVLSNHHKSQPNGVKMVETIAKYALTELRKIPAV</sequence>
<dbReference type="PANTHER" id="PTHR35333">
    <property type="entry name" value="BETA-LACTAMASE"/>
    <property type="match status" value="1"/>
</dbReference>
<dbReference type="RefSeq" id="WP_203715999.1">
    <property type="nucleotide sequence ID" value="NZ_BONE01000039.1"/>
</dbReference>
<dbReference type="InterPro" id="IPR000871">
    <property type="entry name" value="Beta-lactam_class-A"/>
</dbReference>
<comment type="caution">
    <text evidence="4">The sequence shown here is derived from an EMBL/GenBank/DDBJ whole genome shotgun (WGS) entry which is preliminary data.</text>
</comment>
<dbReference type="Gene3D" id="3.40.710.10">
    <property type="entry name" value="DD-peptidase/beta-lactamase superfamily"/>
    <property type="match status" value="1"/>
</dbReference>